<feature type="compositionally biased region" description="Basic and acidic residues" evidence="1">
    <location>
        <begin position="185"/>
        <end position="197"/>
    </location>
</feature>
<gene>
    <name evidence="2" type="ORF">M9458_045824</name>
</gene>
<evidence type="ECO:0000313" key="2">
    <source>
        <dbReference type="EMBL" id="KAL0157748.1"/>
    </source>
</evidence>
<organism evidence="2 3">
    <name type="scientific">Cirrhinus mrigala</name>
    <name type="common">Mrigala</name>
    <dbReference type="NCBI Taxonomy" id="683832"/>
    <lineage>
        <taxon>Eukaryota</taxon>
        <taxon>Metazoa</taxon>
        <taxon>Chordata</taxon>
        <taxon>Craniata</taxon>
        <taxon>Vertebrata</taxon>
        <taxon>Euteleostomi</taxon>
        <taxon>Actinopterygii</taxon>
        <taxon>Neopterygii</taxon>
        <taxon>Teleostei</taxon>
        <taxon>Ostariophysi</taxon>
        <taxon>Cypriniformes</taxon>
        <taxon>Cyprinidae</taxon>
        <taxon>Labeoninae</taxon>
        <taxon>Labeonini</taxon>
        <taxon>Cirrhinus</taxon>
    </lineage>
</organism>
<feature type="compositionally biased region" description="Low complexity" evidence="1">
    <location>
        <begin position="32"/>
        <end position="50"/>
    </location>
</feature>
<accession>A0ABD0N6J6</accession>
<sequence>MSSAASGAADFPPSADSTEGRRQPSPGQTPVKPASKPSGSRSSSSTASKLGGKGNKGREGEQVAQGTRVLFMVLKLRRFGKPRSGLIALPNRTRAAHCVYRASPTAPPVVVEAAAGGEYVGCGPAFWGGGCLQSELIQYHINKRLKKSGRMQRKASGETQPGPAAQATSGADEPVTQQNEALQDEIQRLEDENEDLR</sequence>
<feature type="region of interest" description="Disordered" evidence="1">
    <location>
        <begin position="148"/>
        <end position="197"/>
    </location>
</feature>
<dbReference type="AlphaFoldDB" id="A0ABD0N6J6"/>
<reference evidence="2 3" key="1">
    <citation type="submission" date="2024-05" db="EMBL/GenBank/DDBJ databases">
        <title>Genome sequencing and assembly of Indian major carp, Cirrhinus mrigala (Hamilton, 1822).</title>
        <authorList>
            <person name="Mohindra V."/>
            <person name="Chowdhury L.M."/>
            <person name="Lal K."/>
            <person name="Jena J.K."/>
        </authorList>
    </citation>
    <scope>NUCLEOTIDE SEQUENCE [LARGE SCALE GENOMIC DNA]</scope>
    <source>
        <strain evidence="2">CM1030</strain>
        <tissue evidence="2">Blood</tissue>
    </source>
</reference>
<name>A0ABD0N6J6_CIRMR</name>
<evidence type="ECO:0000256" key="1">
    <source>
        <dbReference type="SAM" id="MobiDB-lite"/>
    </source>
</evidence>
<proteinExistence type="predicted"/>
<dbReference type="EMBL" id="JAMKFB020000023">
    <property type="protein sequence ID" value="KAL0157748.1"/>
    <property type="molecule type" value="Genomic_DNA"/>
</dbReference>
<evidence type="ECO:0000313" key="3">
    <source>
        <dbReference type="Proteomes" id="UP001529510"/>
    </source>
</evidence>
<protein>
    <submittedName>
        <fullName evidence="2">Uncharacterized protein</fullName>
    </submittedName>
</protein>
<comment type="caution">
    <text evidence="2">The sequence shown here is derived from an EMBL/GenBank/DDBJ whole genome shotgun (WGS) entry which is preliminary data.</text>
</comment>
<feature type="non-terminal residue" evidence="2">
    <location>
        <position position="197"/>
    </location>
</feature>
<keyword evidence="3" id="KW-1185">Reference proteome</keyword>
<feature type="region of interest" description="Disordered" evidence="1">
    <location>
        <begin position="1"/>
        <end position="63"/>
    </location>
</feature>
<dbReference type="Proteomes" id="UP001529510">
    <property type="component" value="Unassembled WGS sequence"/>
</dbReference>